<dbReference type="RefSeq" id="WP_091479586.1">
    <property type="nucleotide sequence ID" value="NZ_BJYC01000004.1"/>
</dbReference>
<dbReference type="AlphaFoldDB" id="A0A1H7IBA3"/>
<gene>
    <name evidence="1" type="ORF">SAMN04488099_10455</name>
</gene>
<reference evidence="2" key="1">
    <citation type="submission" date="2016-10" db="EMBL/GenBank/DDBJ databases">
        <authorList>
            <person name="Varghese N."/>
            <person name="Submissions S."/>
        </authorList>
    </citation>
    <scope>NUCLEOTIDE SEQUENCE [LARGE SCALE GENOMIC DNA]</scope>
    <source>
        <strain evidence="2">DSM 19183</strain>
    </source>
</reference>
<dbReference type="STRING" id="426702.SAMN04488099_10455"/>
<evidence type="ECO:0000313" key="1">
    <source>
        <dbReference type="EMBL" id="SEK59152.1"/>
    </source>
</evidence>
<accession>A0A1H7IBA3</accession>
<proteinExistence type="predicted"/>
<dbReference type="OrthoDB" id="1707920at2"/>
<sequence length="79" mass="9316">MSINDLTKDTAFTYAIRKNHKVFIYYYGKQVMIVSGHRAAQLIEDLEYADEEDTQYLLARLTGNFKRGNERESKTKDKY</sequence>
<protein>
    <submittedName>
        <fullName evidence="1">Uncharacterized protein</fullName>
    </submittedName>
</protein>
<organism evidence="1 2">
    <name type="scientific">Alkalibacterium pelagium</name>
    <dbReference type="NCBI Taxonomy" id="426702"/>
    <lineage>
        <taxon>Bacteria</taxon>
        <taxon>Bacillati</taxon>
        <taxon>Bacillota</taxon>
        <taxon>Bacilli</taxon>
        <taxon>Lactobacillales</taxon>
        <taxon>Carnobacteriaceae</taxon>
        <taxon>Alkalibacterium</taxon>
    </lineage>
</organism>
<dbReference type="Proteomes" id="UP000199081">
    <property type="component" value="Unassembled WGS sequence"/>
</dbReference>
<dbReference type="EMBL" id="FNZU01000004">
    <property type="protein sequence ID" value="SEK59152.1"/>
    <property type="molecule type" value="Genomic_DNA"/>
</dbReference>
<evidence type="ECO:0000313" key="2">
    <source>
        <dbReference type="Proteomes" id="UP000199081"/>
    </source>
</evidence>
<name>A0A1H7IBA3_9LACT</name>
<keyword evidence="2" id="KW-1185">Reference proteome</keyword>